<organism evidence="1 2">
    <name type="scientific">Hypocrea atroviridis (strain ATCC 20476 / IMI 206040)</name>
    <name type="common">Trichoderma atroviride</name>
    <dbReference type="NCBI Taxonomy" id="452589"/>
    <lineage>
        <taxon>Eukaryota</taxon>
        <taxon>Fungi</taxon>
        <taxon>Dikarya</taxon>
        <taxon>Ascomycota</taxon>
        <taxon>Pezizomycotina</taxon>
        <taxon>Sordariomycetes</taxon>
        <taxon>Hypocreomycetidae</taxon>
        <taxon>Hypocreales</taxon>
        <taxon>Hypocreaceae</taxon>
        <taxon>Trichoderma</taxon>
    </lineage>
</organism>
<dbReference type="SUPFAM" id="SSF53167">
    <property type="entry name" value="Purine and uridine phosphorylases"/>
    <property type="match status" value="1"/>
</dbReference>
<keyword evidence="2" id="KW-1185">Reference proteome</keyword>
<dbReference type="AlphaFoldDB" id="G9NQZ5"/>
<evidence type="ECO:0000313" key="1">
    <source>
        <dbReference type="EMBL" id="EHK46965.1"/>
    </source>
</evidence>
<reference evidence="1 2" key="1">
    <citation type="journal article" date="2011" name="Genome Biol.">
        <title>Comparative genome sequence analysis underscores mycoparasitism as the ancestral life style of Trichoderma.</title>
        <authorList>
            <person name="Kubicek C.P."/>
            <person name="Herrera-Estrella A."/>
            <person name="Seidl-Seiboth V."/>
            <person name="Martinez D.A."/>
            <person name="Druzhinina I.S."/>
            <person name="Thon M."/>
            <person name="Zeilinger S."/>
            <person name="Casas-Flores S."/>
            <person name="Horwitz B.A."/>
            <person name="Mukherjee P.K."/>
            <person name="Mukherjee M."/>
            <person name="Kredics L."/>
            <person name="Alcaraz L.D."/>
            <person name="Aerts A."/>
            <person name="Antal Z."/>
            <person name="Atanasova L."/>
            <person name="Cervantes-Badillo M.G."/>
            <person name="Challacombe J."/>
            <person name="Chertkov O."/>
            <person name="McCluskey K."/>
            <person name="Coulpier F."/>
            <person name="Deshpande N."/>
            <person name="von Doehren H."/>
            <person name="Ebbole D.J."/>
            <person name="Esquivel-Naranjo E.U."/>
            <person name="Fekete E."/>
            <person name="Flipphi M."/>
            <person name="Glaser F."/>
            <person name="Gomez-Rodriguez E.Y."/>
            <person name="Gruber S."/>
            <person name="Han C."/>
            <person name="Henrissat B."/>
            <person name="Hermosa R."/>
            <person name="Hernandez-Onate M."/>
            <person name="Karaffa L."/>
            <person name="Kosti I."/>
            <person name="Le Crom S."/>
            <person name="Lindquist E."/>
            <person name="Lucas S."/>
            <person name="Luebeck M."/>
            <person name="Luebeck P.S."/>
            <person name="Margeot A."/>
            <person name="Metz B."/>
            <person name="Misra M."/>
            <person name="Nevalainen H."/>
            <person name="Omann M."/>
            <person name="Packer N."/>
            <person name="Perrone G."/>
            <person name="Uresti-Rivera E.E."/>
            <person name="Salamov A."/>
            <person name="Schmoll M."/>
            <person name="Seiboth B."/>
            <person name="Shapiro H."/>
            <person name="Sukno S."/>
            <person name="Tamayo-Ramos J.A."/>
            <person name="Tisch D."/>
            <person name="Wiest A."/>
            <person name="Wilkinson H.H."/>
            <person name="Zhang M."/>
            <person name="Coutinho P.M."/>
            <person name="Kenerley C.M."/>
            <person name="Monte E."/>
            <person name="Baker S.E."/>
            <person name="Grigoriev I.V."/>
        </authorList>
    </citation>
    <scope>NUCLEOTIDE SEQUENCE [LARGE SCALE GENOMIC DNA]</scope>
    <source>
        <strain evidence="2">ATCC 20476 / IMI 206040</strain>
    </source>
</reference>
<name>G9NQZ5_HYPAI</name>
<comment type="caution">
    <text evidence="1">The sequence shown here is derived from an EMBL/GenBank/DDBJ whole genome shotgun (WGS) entry which is preliminary data.</text>
</comment>
<dbReference type="PANTHER" id="PTHR46082:SF11">
    <property type="entry name" value="AAA+ ATPASE DOMAIN-CONTAINING PROTEIN-RELATED"/>
    <property type="match status" value="1"/>
</dbReference>
<dbReference type="InterPro" id="IPR035994">
    <property type="entry name" value="Nucleoside_phosphorylase_sf"/>
</dbReference>
<dbReference type="EMBL" id="ABDG02000021">
    <property type="protein sequence ID" value="EHK46965.1"/>
    <property type="molecule type" value="Genomic_DNA"/>
</dbReference>
<evidence type="ECO:0000313" key="2">
    <source>
        <dbReference type="Proteomes" id="UP000005426"/>
    </source>
</evidence>
<dbReference type="HOGENOM" id="CLU_309730_0_0_1"/>
<dbReference type="InterPro" id="IPR053137">
    <property type="entry name" value="NLR-like"/>
</dbReference>
<dbReference type="eggNOG" id="KOG4177">
    <property type="taxonomic scope" value="Eukaryota"/>
</dbReference>
<dbReference type="Gene3D" id="3.40.50.1580">
    <property type="entry name" value="Nucleoside phosphorylase domain"/>
    <property type="match status" value="1"/>
</dbReference>
<dbReference type="GO" id="GO:0009116">
    <property type="term" value="P:nucleoside metabolic process"/>
    <property type="evidence" value="ECO:0007669"/>
    <property type="project" value="InterPro"/>
</dbReference>
<dbReference type="PANTHER" id="PTHR46082">
    <property type="entry name" value="ATP/GTP-BINDING PROTEIN-RELATED"/>
    <property type="match status" value="1"/>
</dbReference>
<dbReference type="STRING" id="452589.G9NQZ5"/>
<dbReference type="GO" id="GO:0003824">
    <property type="term" value="F:catalytic activity"/>
    <property type="evidence" value="ECO:0007669"/>
    <property type="project" value="InterPro"/>
</dbReference>
<dbReference type="OrthoDB" id="163438at2759"/>
<dbReference type="Proteomes" id="UP000005426">
    <property type="component" value="Unassembled WGS sequence"/>
</dbReference>
<protein>
    <submittedName>
        <fullName evidence="1">Uncharacterized protein</fullName>
    </submittedName>
</protein>
<proteinExistence type="predicted"/>
<sequence>MATTRDEVTTTEANTIEPNRNDVEIADIVALCAWNFSEAIIDLRKCEEGEYFSKIRRYKESFDHWKRSLCVYDEGYEGLGQRLKRQPNFRLSFERELDMLNKNLHSSLAAARPALQICAEMYLEGSMTYIVFRERFKAKAARALFDLYPGISRSFLHRLQGSMGAQYTRLLYWKTHASPMQQSSLCTSNTEPQQNRQSIEGSTPTFVQFDESVACFPDPPKFEGEEVTKRCPICREVFSKSDFANVSWWRRHVNQDLLPFVCMSPGCSDFPCYATRSEWAAHMNAAHGDLLLEMELVSNGGSPAPNHHPPLKTCLICAPKKTRGSRSDCSDPQVAVAAEKLQENLLANGHELKNLNYGAMLSHIADHLQTLGLLALEMSKTALSAKEKQKIIAQTTSKSYDDDAEGLGQNSPEQILADVLSHRDESIKESIATTMGVHLITGDAGLERKATLWQVFEDEDISLDKVQQMRLTYDNLLGRALDIHACGNLDLPPKASAALARMEGQVPRRIGEPDTFTRNDLYDFFDGLFSTVHCDEEDTIVDYCTNQVQTARRYHDKRQPAGESFASRRKIFSILVIHKSPKAILGFIKEGITDFHIPISEDTLRQKFPTWADGFIDSFLMIQSQYLFIVPCAENISRFDQYAIAWICDTSTQYLAARTFLDEEHSLPEVGLGGGMPSSKHDIRLGDVVVGATQKGQSSVFRYNFDETVQKRSFQNIKFMNPLPWLLQKAVESLNTTDKDCSSSPYDANLYKWAGEVFQGTIKRRLQYFPGFLRKFERPDSRTDKVFFPGLNKYLPPRTELLCQDDQLIEEPPRVHYGLIASSDGQIKDYETRHVLLRDKDVLCFDKEAAGLIDHPCLVIRGICQYLDSDSEPETTRKIWQDYSAITAATYANEILKALATIEIRAQAEIYDFINEMDLHESSVGNPRLALSANFAITAIAFLAGSRALKK</sequence>
<gene>
    <name evidence="1" type="ORF">TRIATDRAFT_90990</name>
</gene>
<accession>G9NQZ5</accession>